<dbReference type="InterPro" id="IPR052948">
    <property type="entry name" value="Low_temp-induced_all0457"/>
</dbReference>
<keyword evidence="1" id="KW-0472">Membrane</keyword>
<name>A0A7G9QS66_9GAMM</name>
<keyword evidence="1" id="KW-0812">Transmembrane</keyword>
<sequence length="165" mass="17002">MKHRHVYSTQEMAHARKAIAALHMRGIGNDAISLVARSDVEMDRIPDTLKEADTDSVPAAVRGMELGGATGLLAGLAAVAFAPFGVTLAGAVAIGAMGALVGGWSSALMGAALPDPVRQQFDDEIQAGRVLVLADIEDEQLPALREAMAEAGAADLDYVSPVGAK</sequence>
<evidence type="ECO:0000313" key="2">
    <source>
        <dbReference type="EMBL" id="QNN46191.1"/>
    </source>
</evidence>
<dbReference type="EMBL" id="CP060711">
    <property type="protein sequence ID" value="QNN46191.1"/>
    <property type="molecule type" value="Genomic_DNA"/>
</dbReference>
<dbReference type="PANTHER" id="PTHR36109">
    <property type="entry name" value="MEMBRANE PROTEIN-RELATED"/>
    <property type="match status" value="1"/>
</dbReference>
<dbReference type="KEGG" id="tbv:H9L17_13590"/>
<keyword evidence="3" id="KW-1185">Reference proteome</keyword>
<accession>A0A7G9QS66</accession>
<dbReference type="RefSeq" id="WP_187569953.1">
    <property type="nucleotide sequence ID" value="NZ_CP060711.1"/>
</dbReference>
<protein>
    <recommendedName>
        <fullName evidence="4">DUF1269 domain-containing protein</fullName>
    </recommendedName>
</protein>
<reference evidence="2 3" key="1">
    <citation type="submission" date="2020-08" db="EMBL/GenBank/DDBJ databases">
        <title>Genome sequence of Thermomonas brevis KACC 16975T.</title>
        <authorList>
            <person name="Hyun D.-W."/>
            <person name="Bae J.-W."/>
        </authorList>
    </citation>
    <scope>NUCLEOTIDE SEQUENCE [LARGE SCALE GENOMIC DNA]</scope>
    <source>
        <strain evidence="2 3">KACC 16975</strain>
    </source>
</reference>
<evidence type="ECO:0008006" key="4">
    <source>
        <dbReference type="Google" id="ProtNLM"/>
    </source>
</evidence>
<evidence type="ECO:0000256" key="1">
    <source>
        <dbReference type="SAM" id="Phobius"/>
    </source>
</evidence>
<evidence type="ECO:0000313" key="3">
    <source>
        <dbReference type="Proteomes" id="UP000515977"/>
    </source>
</evidence>
<proteinExistence type="predicted"/>
<organism evidence="2 3">
    <name type="scientific">Thermomonas brevis</name>
    <dbReference type="NCBI Taxonomy" id="215691"/>
    <lineage>
        <taxon>Bacteria</taxon>
        <taxon>Pseudomonadati</taxon>
        <taxon>Pseudomonadota</taxon>
        <taxon>Gammaproteobacteria</taxon>
        <taxon>Lysobacterales</taxon>
        <taxon>Lysobacteraceae</taxon>
        <taxon>Thermomonas</taxon>
    </lineage>
</organism>
<keyword evidence="1" id="KW-1133">Transmembrane helix</keyword>
<feature type="transmembrane region" description="Helical" evidence="1">
    <location>
        <begin position="66"/>
        <end position="86"/>
    </location>
</feature>
<gene>
    <name evidence="2" type="ORF">H9L17_13590</name>
</gene>
<dbReference type="PANTHER" id="PTHR36109:SF2">
    <property type="entry name" value="MEMBRANE PROTEIN"/>
    <property type="match status" value="1"/>
</dbReference>
<dbReference type="AlphaFoldDB" id="A0A7G9QS66"/>
<dbReference type="Proteomes" id="UP000515977">
    <property type="component" value="Chromosome"/>
</dbReference>